<comment type="caution">
    <text evidence="1">The sequence shown here is derived from an EMBL/GenBank/DDBJ whole genome shotgun (WGS) entry which is preliminary data.</text>
</comment>
<evidence type="ECO:0000313" key="1">
    <source>
        <dbReference type="EMBL" id="MEB2579640.1"/>
    </source>
</evidence>
<organism evidence="1 2">
    <name type="scientific">Burkholderia anthinoferrum</name>
    <dbReference type="NCBI Taxonomy" id="3090833"/>
    <lineage>
        <taxon>Bacteria</taxon>
        <taxon>Pseudomonadati</taxon>
        <taxon>Pseudomonadota</taxon>
        <taxon>Betaproteobacteria</taxon>
        <taxon>Burkholderiales</taxon>
        <taxon>Burkholderiaceae</taxon>
        <taxon>Burkholderia</taxon>
    </lineage>
</organism>
<accession>A0ABU5WKX4</accession>
<gene>
    <name evidence="1" type="ORF">SB593_11830</name>
</gene>
<name>A0ABU5WKX4_9BURK</name>
<reference evidence="1 2" key="1">
    <citation type="journal article" date="2023" name="Front. Microbiol.">
        <title>Genomic analyses of Burkholderia respiratory isolates indicates two evolutionarily distinct B. anthina clades.</title>
        <authorList>
            <person name="Pham A."/>
            <person name="Volmer J.G."/>
            <person name="Chambers D.C."/>
            <person name="Smith D.J."/>
            <person name="Reid D.W."/>
            <person name="Burr L."/>
            <person name="Wells T.J."/>
        </authorList>
    </citation>
    <scope>NUCLEOTIDE SEQUENCE [LARGE SCALE GENOMIC DNA]</scope>
    <source>
        <strain evidence="1 2">BCCIQ07A</strain>
    </source>
</reference>
<keyword evidence="2" id="KW-1185">Reference proteome</keyword>
<dbReference type="EMBL" id="JAWRLE010000015">
    <property type="protein sequence ID" value="MEB2579640.1"/>
    <property type="molecule type" value="Genomic_DNA"/>
</dbReference>
<dbReference type="RefSeq" id="WP_143328700.1">
    <property type="nucleotide sequence ID" value="NZ_JAWRKY010000001.1"/>
</dbReference>
<evidence type="ECO:0000313" key="2">
    <source>
        <dbReference type="Proteomes" id="UP001304467"/>
    </source>
</evidence>
<dbReference type="Proteomes" id="UP001304467">
    <property type="component" value="Unassembled WGS sequence"/>
</dbReference>
<proteinExistence type="predicted"/>
<protein>
    <submittedName>
        <fullName evidence="1">Uncharacterized protein</fullName>
    </submittedName>
</protein>
<sequence>MSKTNNQATTQDGEHAKQSVRLDLPPMFGPVADGKVEWKRLETIDYDLMGYLLSCHLIIEHYMDEYLKAEFPSLDWNVAKLTFGQRISLLSTQNVGGKFDSTPAIKHLNSLRNRFSHRIDYTLVAEDMLPFVHYIKSVTPDADPPHTPKAILSTFTWTCCAAFAGSVSYIARTKGIRHHGHSQSPR</sequence>